<dbReference type="OrthoDB" id="9796287at2"/>
<dbReference type="InterPro" id="IPR027266">
    <property type="entry name" value="TrmE/GcvT-like"/>
</dbReference>
<dbReference type="EMBL" id="CP009248">
    <property type="protein sequence ID" value="APT91289.1"/>
    <property type="molecule type" value="Genomic_DNA"/>
</dbReference>
<evidence type="ECO:0000313" key="4">
    <source>
        <dbReference type="Proteomes" id="UP000185469"/>
    </source>
</evidence>
<protein>
    <recommendedName>
        <fullName evidence="2">CAF17 C-terminal domain-containing protein</fullName>
    </recommendedName>
</protein>
<dbReference type="GO" id="GO:0016226">
    <property type="term" value="P:iron-sulfur cluster assembly"/>
    <property type="evidence" value="ECO:0007669"/>
    <property type="project" value="TreeGrafter"/>
</dbReference>
<evidence type="ECO:0000313" key="3">
    <source>
        <dbReference type="EMBL" id="APT91289.1"/>
    </source>
</evidence>
<proteinExistence type="predicted"/>
<dbReference type="InterPro" id="IPR017703">
    <property type="entry name" value="YgfZ/GCV_T_CS"/>
</dbReference>
<reference evidence="3 4" key="1">
    <citation type="submission" date="2014-08" db="EMBL/GenBank/DDBJ databases">
        <title>Complete genome sequence of Corynebacterium sphenisci CECT 5990(T) (=DSM 44792(T)), isolated from healthy wild penguins.</title>
        <authorList>
            <person name="Ruckert C."/>
            <person name="Albersmeier A."/>
            <person name="Winkler A."/>
            <person name="Kalinowski J."/>
        </authorList>
    </citation>
    <scope>NUCLEOTIDE SEQUENCE [LARGE SCALE GENOMIC DNA]</scope>
    <source>
        <strain evidence="3 4">DSM 44792</strain>
    </source>
</reference>
<organism evidence="3 4">
    <name type="scientific">Corynebacterium sphenisci DSM 44792</name>
    <dbReference type="NCBI Taxonomy" id="1437874"/>
    <lineage>
        <taxon>Bacteria</taxon>
        <taxon>Bacillati</taxon>
        <taxon>Actinomycetota</taxon>
        <taxon>Actinomycetes</taxon>
        <taxon>Mycobacteriales</taxon>
        <taxon>Corynebacteriaceae</taxon>
        <taxon>Corynebacterium</taxon>
    </lineage>
</organism>
<keyword evidence="4" id="KW-1185">Reference proteome</keyword>
<evidence type="ECO:0000259" key="2">
    <source>
        <dbReference type="Pfam" id="PF25455"/>
    </source>
</evidence>
<dbReference type="NCBIfam" id="TIGR03317">
    <property type="entry name" value="ygfZ_signature"/>
    <property type="match status" value="1"/>
</dbReference>
<dbReference type="AlphaFoldDB" id="A0A1L7CZH8"/>
<dbReference type="Gene3D" id="3.30.1360.120">
    <property type="entry name" value="Probable tRNA modification gtpase trme, domain 1"/>
    <property type="match status" value="2"/>
</dbReference>
<dbReference type="SUPFAM" id="SSF103025">
    <property type="entry name" value="Folate-binding domain"/>
    <property type="match status" value="1"/>
</dbReference>
<feature type="domain" description="CAF17 C-terminal" evidence="2">
    <location>
        <begin position="253"/>
        <end position="319"/>
    </location>
</feature>
<dbReference type="PANTHER" id="PTHR22602">
    <property type="entry name" value="TRANSFERASE CAF17, MITOCHONDRIAL-RELATED"/>
    <property type="match status" value="1"/>
</dbReference>
<dbReference type="Pfam" id="PF25455">
    <property type="entry name" value="Beta-barrel_CAF17_C"/>
    <property type="match status" value="1"/>
</dbReference>
<sequence length="342" mass="36154">MADVRGSPIIDHVPGAVAVPDDDPLGRAGVAWHYGAPLVEQRDALAGRGVVDLGHRRVLRLTGADRVDYVNTLFSQLVGEEPTEALNLDPQGRVLHHMAITPTAGALYIDAEPAGFGELRDYLTRMIFRFDVQVAETGHHVLGILGADPDRWPEGCLPHPRRAMSTLLAPEGGAIAAWDALVAGGARPTGLMAWEAERVAGLRPEVAADLDAKAIPHEVPGWIGAAVHLDKGCYRGQETVSRVHNLGRPPRTLVLLQLDGSAGERPAPGDPVLAGRRAVGRVGTVVDHHEYGPVALALVKRSAQTAAGLTAGGCAVAVDPATVFRDDSPKPGRVAVDRLRGR</sequence>
<name>A0A1L7CZH8_9CORY</name>
<dbReference type="InterPro" id="IPR057460">
    <property type="entry name" value="CAF17_C"/>
</dbReference>
<dbReference type="KEGG" id="csph:CSPHI_10070"/>
<gene>
    <name evidence="3" type="ORF">CSPHI_10070</name>
</gene>
<evidence type="ECO:0000256" key="1">
    <source>
        <dbReference type="ARBA" id="ARBA00022946"/>
    </source>
</evidence>
<accession>A0A1L7CZH8</accession>
<keyword evidence="1" id="KW-0809">Transit peptide</keyword>
<dbReference type="STRING" id="1437874.CSPHI_10070"/>
<dbReference type="Proteomes" id="UP000185469">
    <property type="component" value="Chromosome"/>
</dbReference>
<dbReference type="PANTHER" id="PTHR22602:SF0">
    <property type="entry name" value="TRANSFERASE CAF17, MITOCHONDRIAL-RELATED"/>
    <property type="match status" value="1"/>
</dbReference>
<dbReference type="InterPro" id="IPR045179">
    <property type="entry name" value="YgfZ/GcvT"/>
</dbReference>